<gene>
    <name evidence="2" type="ORF">QYH67_10240</name>
</gene>
<evidence type="ECO:0000256" key="1">
    <source>
        <dbReference type="SAM" id="Phobius"/>
    </source>
</evidence>
<proteinExistence type="predicted"/>
<dbReference type="EMBL" id="JAUHQC010000013">
    <property type="protein sequence ID" value="MDN4533931.1"/>
    <property type="molecule type" value="Genomic_DNA"/>
</dbReference>
<protein>
    <recommendedName>
        <fullName evidence="4">DUF3188 domain-containing protein</fullName>
    </recommendedName>
</protein>
<keyword evidence="1" id="KW-0812">Transmembrane</keyword>
<reference evidence="2" key="1">
    <citation type="submission" date="2023-07" db="EMBL/GenBank/DDBJ databases">
        <title>Evaluation of the beneficial properties of pineapple isolates.</title>
        <authorList>
            <person name="Adefiranye O."/>
        </authorList>
    </citation>
    <scope>NUCLEOTIDE SEQUENCE</scope>
    <source>
        <strain evidence="2">PAPLE_T1</strain>
    </source>
</reference>
<feature type="transmembrane region" description="Helical" evidence="1">
    <location>
        <begin position="33"/>
        <end position="55"/>
    </location>
</feature>
<feature type="transmembrane region" description="Helical" evidence="1">
    <location>
        <begin position="9"/>
        <end position="27"/>
    </location>
</feature>
<dbReference type="GeneID" id="64982777"/>
<sequence>MQSDTFTHILMLCCSILLIVNGMLSYASSGPAIFMSSLFIIIGLGLLLVTLRLIIQHHAHKQ</sequence>
<organism evidence="2 3">
    <name type="scientific">Staphylococcus auricularis</name>
    <dbReference type="NCBI Taxonomy" id="29379"/>
    <lineage>
        <taxon>Bacteria</taxon>
        <taxon>Bacillati</taxon>
        <taxon>Bacillota</taxon>
        <taxon>Bacilli</taxon>
        <taxon>Bacillales</taxon>
        <taxon>Staphylococcaceae</taxon>
        <taxon>Staphylococcus</taxon>
    </lineage>
</organism>
<comment type="caution">
    <text evidence="2">The sequence shown here is derived from an EMBL/GenBank/DDBJ whole genome shotgun (WGS) entry which is preliminary data.</text>
</comment>
<dbReference type="RefSeq" id="WP_142381993.1">
    <property type="nucleotide sequence ID" value="NZ_AP024589.1"/>
</dbReference>
<evidence type="ECO:0000313" key="3">
    <source>
        <dbReference type="Proteomes" id="UP001171687"/>
    </source>
</evidence>
<keyword evidence="1" id="KW-0472">Membrane</keyword>
<dbReference type="AlphaFoldDB" id="A0AAW7MFC1"/>
<evidence type="ECO:0008006" key="4">
    <source>
        <dbReference type="Google" id="ProtNLM"/>
    </source>
</evidence>
<keyword evidence="1" id="KW-1133">Transmembrane helix</keyword>
<dbReference type="Proteomes" id="UP001171687">
    <property type="component" value="Unassembled WGS sequence"/>
</dbReference>
<accession>A0AAW7MFC1</accession>
<evidence type="ECO:0000313" key="2">
    <source>
        <dbReference type="EMBL" id="MDN4533931.1"/>
    </source>
</evidence>
<name>A0AAW7MFC1_9STAP</name>